<feature type="transmembrane region" description="Helical" evidence="6">
    <location>
        <begin position="303"/>
        <end position="325"/>
    </location>
</feature>
<proteinExistence type="inferred from homology"/>
<accession>A0A817Y2P4</accession>
<feature type="transmembrane region" description="Helical" evidence="6">
    <location>
        <begin position="370"/>
        <end position="388"/>
    </location>
</feature>
<dbReference type="PANTHER" id="PTHR10283:SF82">
    <property type="entry name" value="SOLUTE CARRIER FAMILY 13 MEMBER 2"/>
    <property type="match status" value="1"/>
</dbReference>
<dbReference type="PANTHER" id="PTHR10283">
    <property type="entry name" value="SOLUTE CARRIER FAMILY 13 MEMBER"/>
    <property type="match status" value="1"/>
</dbReference>
<evidence type="ECO:0000256" key="1">
    <source>
        <dbReference type="ARBA" id="ARBA00004141"/>
    </source>
</evidence>
<evidence type="ECO:0000256" key="4">
    <source>
        <dbReference type="ARBA" id="ARBA00022989"/>
    </source>
</evidence>
<comment type="subcellular location">
    <subcellularLocation>
        <location evidence="1">Membrane</location>
        <topology evidence="1">Multi-pass membrane protein</topology>
    </subcellularLocation>
</comment>
<comment type="similarity">
    <text evidence="2">Belongs to the SLC13A/DASS transporter (TC 2.A.47) family. NADC subfamily.</text>
</comment>
<reference evidence="7" key="1">
    <citation type="submission" date="2021-02" db="EMBL/GenBank/DDBJ databases">
        <authorList>
            <person name="Nowell W R."/>
        </authorList>
    </citation>
    <scope>NUCLEOTIDE SEQUENCE</scope>
</reference>
<feature type="transmembrane region" description="Helical" evidence="6">
    <location>
        <begin position="87"/>
        <end position="108"/>
    </location>
</feature>
<comment type="caution">
    <text evidence="7">The sequence shown here is derived from an EMBL/GenBank/DDBJ whole genome shotgun (WGS) entry which is preliminary data.</text>
</comment>
<evidence type="ECO:0000313" key="8">
    <source>
        <dbReference type="EMBL" id="CAF4817216.1"/>
    </source>
</evidence>
<dbReference type="GO" id="GO:0005310">
    <property type="term" value="F:dicarboxylic acid transmembrane transporter activity"/>
    <property type="evidence" value="ECO:0007669"/>
    <property type="project" value="UniProtKB-ARBA"/>
</dbReference>
<feature type="transmembrane region" description="Helical" evidence="6">
    <location>
        <begin position="524"/>
        <end position="544"/>
    </location>
</feature>
<name>A0A817Y2P4_9BILA</name>
<keyword evidence="5 6" id="KW-0472">Membrane</keyword>
<gene>
    <name evidence="7" type="ORF">KIK155_LOCUS5786</name>
    <name evidence="8" type="ORF">TOA249_LOCUS24360</name>
</gene>
<dbReference type="Pfam" id="PF00939">
    <property type="entry name" value="Na_sulph_symp"/>
    <property type="match status" value="1"/>
</dbReference>
<dbReference type="InterPro" id="IPR001898">
    <property type="entry name" value="SLC13A/DASS"/>
</dbReference>
<feature type="transmembrane region" description="Helical" evidence="6">
    <location>
        <begin position="499"/>
        <end position="518"/>
    </location>
</feature>
<dbReference type="EMBL" id="CAJNYV010000687">
    <property type="protein sequence ID" value="CAF3375366.1"/>
    <property type="molecule type" value="Genomic_DNA"/>
</dbReference>
<keyword evidence="4 6" id="KW-1133">Transmembrane helix</keyword>
<sequence>MRTLDFGRVMAKLKRRWRVLTIVLAPLILLPLPLISRTIEARCAYIVVLLTVYYVSEAIPYAVTSLLPLAFFPMAGIVPGETICLNYFKDITTLFVGSMILACTMEHVQLHRRLALFVLSIVGSSTKWSMAGLMCVTAFLSMWISNSAATSIMIPAAVAIIDEVENYHKNIQQQQQTPEVKRPPGDTTAEDEIGISRIKTIMLEEHTEQSPSQNNVSISHSDCMIEYNPPGNQSVVELEAPTNNSLITQVDYRQLKSGFLISVAYSSGIGGLVTLVGTGTNIFTKGFVDQYYATGKHAFKITFSNFMLFGLPLGVIMLVLCWLWLQILYNRKEFFHCKKDENARDSQRDLNAILKKQYDKLGPYSWRERVITILFIVLVVLWVTRDFSSTPGWQIIFRKNYVTDGTTAILFGTLPLILPDQNPFQSDWKYKPIIQWNQLMKTFPWGVFMLQGAGLAIADGFKASDLSTTIATIMHFIVGAPKTIIILVVIIISAAFTEFTSNIACASILFPILDSIAHTANMHAAYLIMASCMGVSLSFMLPIATPPNAMIFSSGHVRMMDMIKAGIGMKIIGICVVLVATITLVGPIFHVNLLVSHQNFTTMTNSSIG</sequence>
<dbReference type="GO" id="GO:0015556">
    <property type="term" value="F:C4-dicarboxylate transmembrane transporter activity"/>
    <property type="evidence" value="ECO:0007669"/>
    <property type="project" value="UniProtKB-ARBA"/>
</dbReference>
<evidence type="ECO:0000256" key="6">
    <source>
        <dbReference type="SAM" id="Phobius"/>
    </source>
</evidence>
<feature type="transmembrane region" description="Helical" evidence="6">
    <location>
        <begin position="470"/>
        <end position="492"/>
    </location>
</feature>
<dbReference type="GO" id="GO:0005886">
    <property type="term" value="C:plasma membrane"/>
    <property type="evidence" value="ECO:0007669"/>
    <property type="project" value="TreeGrafter"/>
</dbReference>
<evidence type="ECO:0000256" key="5">
    <source>
        <dbReference type="ARBA" id="ARBA00023136"/>
    </source>
</evidence>
<evidence type="ECO:0000313" key="9">
    <source>
        <dbReference type="Proteomes" id="UP000663865"/>
    </source>
</evidence>
<dbReference type="EMBL" id="CAJOBS010002473">
    <property type="protein sequence ID" value="CAF4817216.1"/>
    <property type="molecule type" value="Genomic_DNA"/>
</dbReference>
<dbReference type="Proteomes" id="UP000663838">
    <property type="component" value="Unassembled WGS sequence"/>
</dbReference>
<dbReference type="Proteomes" id="UP000663865">
    <property type="component" value="Unassembled WGS sequence"/>
</dbReference>
<dbReference type="AlphaFoldDB" id="A0A817Y2P4"/>
<evidence type="ECO:0000313" key="7">
    <source>
        <dbReference type="EMBL" id="CAF3375366.1"/>
    </source>
</evidence>
<organism evidence="7 9">
    <name type="scientific">Rotaria socialis</name>
    <dbReference type="NCBI Taxonomy" id="392032"/>
    <lineage>
        <taxon>Eukaryota</taxon>
        <taxon>Metazoa</taxon>
        <taxon>Spiralia</taxon>
        <taxon>Gnathifera</taxon>
        <taxon>Rotifera</taxon>
        <taxon>Eurotatoria</taxon>
        <taxon>Bdelloidea</taxon>
        <taxon>Philodinida</taxon>
        <taxon>Philodinidae</taxon>
        <taxon>Rotaria</taxon>
    </lineage>
</organism>
<keyword evidence="3 6" id="KW-0812">Transmembrane</keyword>
<protein>
    <submittedName>
        <fullName evidence="7">Uncharacterized protein</fullName>
    </submittedName>
</protein>
<evidence type="ECO:0000256" key="2">
    <source>
        <dbReference type="ARBA" id="ARBA00006772"/>
    </source>
</evidence>
<feature type="transmembrane region" description="Helical" evidence="6">
    <location>
        <begin position="565"/>
        <end position="589"/>
    </location>
</feature>
<feature type="transmembrane region" description="Helical" evidence="6">
    <location>
        <begin position="259"/>
        <end position="283"/>
    </location>
</feature>
<feature type="transmembrane region" description="Helical" evidence="6">
    <location>
        <begin position="51"/>
        <end position="75"/>
    </location>
</feature>
<evidence type="ECO:0000256" key="3">
    <source>
        <dbReference type="ARBA" id="ARBA00022692"/>
    </source>
</evidence>